<proteinExistence type="predicted"/>
<organism evidence="2 3">
    <name type="scientific">Euplotes crassus</name>
    <dbReference type="NCBI Taxonomy" id="5936"/>
    <lineage>
        <taxon>Eukaryota</taxon>
        <taxon>Sar</taxon>
        <taxon>Alveolata</taxon>
        <taxon>Ciliophora</taxon>
        <taxon>Intramacronucleata</taxon>
        <taxon>Spirotrichea</taxon>
        <taxon>Hypotrichia</taxon>
        <taxon>Euplotida</taxon>
        <taxon>Euplotidae</taxon>
        <taxon>Moneuplotes</taxon>
    </lineage>
</organism>
<reference evidence="2" key="1">
    <citation type="submission" date="2023-07" db="EMBL/GenBank/DDBJ databases">
        <authorList>
            <consortium name="AG Swart"/>
            <person name="Singh M."/>
            <person name="Singh A."/>
            <person name="Seah K."/>
            <person name="Emmerich C."/>
        </authorList>
    </citation>
    <scope>NUCLEOTIDE SEQUENCE</scope>
    <source>
        <strain evidence="2">DP1</strain>
    </source>
</reference>
<evidence type="ECO:0000256" key="1">
    <source>
        <dbReference type="SAM" id="MobiDB-lite"/>
    </source>
</evidence>
<comment type="caution">
    <text evidence="2">The sequence shown here is derived from an EMBL/GenBank/DDBJ whole genome shotgun (WGS) entry which is preliminary data.</text>
</comment>
<protein>
    <submittedName>
        <fullName evidence="2">Uncharacterized protein</fullName>
    </submittedName>
</protein>
<keyword evidence="3" id="KW-1185">Reference proteome</keyword>
<accession>A0AAD1UBZ2</accession>
<dbReference type="EMBL" id="CAMPGE010006320">
    <property type="protein sequence ID" value="CAI2365165.1"/>
    <property type="molecule type" value="Genomic_DNA"/>
</dbReference>
<dbReference type="AlphaFoldDB" id="A0AAD1UBZ2"/>
<feature type="compositionally biased region" description="Basic residues" evidence="1">
    <location>
        <begin position="1"/>
        <end position="17"/>
    </location>
</feature>
<sequence>MITRRLSRHTNHTRRSSRGSQVPYINTKLGDQVNMKSSASRQRRNNLFNANVLDTTMSTQEILSPIPAGADLEIFLKKHNEAKKFDLLLEKVILYFKKIHKILKEVTREDVYKLLGKLFSTSKQTSESGFILPISNKLRLEAFLALRVDLVEAGADPDVENFCRWIIDNTTRIKTICKLSKETRTKLQK</sequence>
<gene>
    <name evidence="2" type="ORF">ECRASSUSDP1_LOCUS6515</name>
</gene>
<name>A0AAD1UBZ2_EUPCR</name>
<evidence type="ECO:0000313" key="3">
    <source>
        <dbReference type="Proteomes" id="UP001295684"/>
    </source>
</evidence>
<evidence type="ECO:0000313" key="2">
    <source>
        <dbReference type="EMBL" id="CAI2365165.1"/>
    </source>
</evidence>
<dbReference type="Proteomes" id="UP001295684">
    <property type="component" value="Unassembled WGS sequence"/>
</dbReference>
<feature type="region of interest" description="Disordered" evidence="1">
    <location>
        <begin position="1"/>
        <end position="21"/>
    </location>
</feature>